<evidence type="ECO:0000313" key="4">
    <source>
        <dbReference type="Proteomes" id="UP000509367"/>
    </source>
</evidence>
<keyword evidence="4" id="KW-1185">Reference proteome</keyword>
<sequence>MQDKRKSVLITGAGSGIGKAVALRFNAEGYGVCLFDLNEEAVREVAGELNPEPGSICFAGSVTEPETMNKAVSATVETFGGIDCVVTSAGIVSVEPAVDADLDKFRQTLEVNVIGTWLAAQAAGRVMIEQGHGSIIMIGSVYGSGGAPQRTAYCASKGAVHNLVQSLAVEWGPYGVRVNAVAPTGVRTPMVQDLIDRGIYNLTGVQGRTPLGRLAEPEEIAAACFYLAGADAGFTTGHVLPVDGGWLANGYILG</sequence>
<dbReference type="SUPFAM" id="SSF51735">
    <property type="entry name" value="NAD(P)-binding Rossmann-fold domains"/>
    <property type="match status" value="1"/>
</dbReference>
<protein>
    <submittedName>
        <fullName evidence="3">SDR family oxidoreductase</fullName>
    </submittedName>
</protein>
<dbReference type="Pfam" id="PF13561">
    <property type="entry name" value="adh_short_C2"/>
    <property type="match status" value="1"/>
</dbReference>
<organism evidence="3 4">
    <name type="scientific">Oricola thermophila</name>
    <dbReference type="NCBI Taxonomy" id="2742145"/>
    <lineage>
        <taxon>Bacteria</taxon>
        <taxon>Pseudomonadati</taxon>
        <taxon>Pseudomonadota</taxon>
        <taxon>Alphaproteobacteria</taxon>
        <taxon>Hyphomicrobiales</taxon>
        <taxon>Ahrensiaceae</taxon>
        <taxon>Oricola</taxon>
    </lineage>
</organism>
<dbReference type="PRINTS" id="PR00081">
    <property type="entry name" value="GDHRDH"/>
</dbReference>
<accession>A0A6N1VLE0</accession>
<dbReference type="KEGG" id="orm:HTY61_17020"/>
<dbReference type="AlphaFoldDB" id="A0A6N1VLE0"/>
<evidence type="ECO:0000313" key="3">
    <source>
        <dbReference type="EMBL" id="QKV20029.1"/>
    </source>
</evidence>
<dbReference type="FunFam" id="3.40.50.720:FF:000084">
    <property type="entry name" value="Short-chain dehydrogenase reductase"/>
    <property type="match status" value="1"/>
</dbReference>
<dbReference type="Proteomes" id="UP000509367">
    <property type="component" value="Chromosome"/>
</dbReference>
<keyword evidence="2" id="KW-0560">Oxidoreductase</keyword>
<dbReference type="PANTHER" id="PTHR43669">
    <property type="entry name" value="5-KETO-D-GLUCONATE 5-REDUCTASE"/>
    <property type="match status" value="1"/>
</dbReference>
<dbReference type="PRINTS" id="PR00080">
    <property type="entry name" value="SDRFAMILY"/>
</dbReference>
<gene>
    <name evidence="3" type="ORF">HTY61_17020</name>
</gene>
<evidence type="ECO:0000256" key="1">
    <source>
        <dbReference type="ARBA" id="ARBA00006484"/>
    </source>
</evidence>
<dbReference type="Gene3D" id="3.40.50.720">
    <property type="entry name" value="NAD(P)-binding Rossmann-like Domain"/>
    <property type="match status" value="1"/>
</dbReference>
<proteinExistence type="inferred from homology"/>
<dbReference type="RefSeq" id="WP_175277920.1">
    <property type="nucleotide sequence ID" value="NZ_CP054836.1"/>
</dbReference>
<dbReference type="CDD" id="cd05233">
    <property type="entry name" value="SDR_c"/>
    <property type="match status" value="1"/>
</dbReference>
<dbReference type="InterPro" id="IPR020904">
    <property type="entry name" value="Sc_DH/Rdtase_CS"/>
</dbReference>
<evidence type="ECO:0000256" key="2">
    <source>
        <dbReference type="ARBA" id="ARBA00023002"/>
    </source>
</evidence>
<dbReference type="NCBIfam" id="NF005559">
    <property type="entry name" value="PRK07231.1"/>
    <property type="match status" value="1"/>
</dbReference>
<reference evidence="3 4" key="1">
    <citation type="submission" date="2020-06" db="EMBL/GenBank/DDBJ databases">
        <title>Oricola thermophila sp. nov. isolated from a tidal sediments.</title>
        <authorList>
            <person name="Kwon K.K."/>
            <person name="Yang S.-H."/>
            <person name="Park M.-J."/>
        </authorList>
    </citation>
    <scope>NUCLEOTIDE SEQUENCE [LARGE SCALE GENOMIC DNA]</scope>
    <source>
        <strain evidence="3 4">MEBiC13590</strain>
    </source>
</reference>
<name>A0A6N1VLE0_9HYPH</name>
<dbReference type="InterPro" id="IPR036291">
    <property type="entry name" value="NAD(P)-bd_dom_sf"/>
</dbReference>
<dbReference type="EMBL" id="CP054836">
    <property type="protein sequence ID" value="QKV20029.1"/>
    <property type="molecule type" value="Genomic_DNA"/>
</dbReference>
<dbReference type="InterPro" id="IPR002347">
    <property type="entry name" value="SDR_fam"/>
</dbReference>
<comment type="similarity">
    <text evidence="1">Belongs to the short-chain dehydrogenases/reductases (SDR) family.</text>
</comment>
<dbReference type="PROSITE" id="PS00061">
    <property type="entry name" value="ADH_SHORT"/>
    <property type="match status" value="1"/>
</dbReference>
<dbReference type="GO" id="GO:0016491">
    <property type="term" value="F:oxidoreductase activity"/>
    <property type="evidence" value="ECO:0007669"/>
    <property type="project" value="UniProtKB-KW"/>
</dbReference>
<dbReference type="PANTHER" id="PTHR43669:SF3">
    <property type="entry name" value="ALCOHOL DEHYDROGENASE, PUTATIVE (AFU_ORTHOLOGUE AFUA_3G03445)-RELATED"/>
    <property type="match status" value="1"/>
</dbReference>